<dbReference type="SUPFAM" id="SSF52058">
    <property type="entry name" value="L domain-like"/>
    <property type="match status" value="1"/>
</dbReference>
<sequence length="221" mass="25933">MPCNTRRSFQFAQPFPGEVKYIVSSLNIFLRCKVGGVGPGSFLFSQPKVKYVSRHPVCNNIRTQDHFCLVNLFPGEVIFLEHNNLTNLDSVLHPGMYNADVLELSHNPFTRVTENSFNGKVNNARYINMDNCLIQEFNIRHYTELHELFKLDLNYNLIDKIINLYEANHTDDYIKEFNSKSIYIIEYFCCRFQHLHLKSEAFYDQIFSFVANLALFRIYYG</sequence>
<dbReference type="InterPro" id="IPR032675">
    <property type="entry name" value="LRR_dom_sf"/>
</dbReference>
<gene>
    <name evidence="1" type="ORF">CEXT_325081</name>
</gene>
<protein>
    <submittedName>
        <fullName evidence="1">Uncharacterized protein</fullName>
    </submittedName>
</protein>
<accession>A0AAV4PXT8</accession>
<evidence type="ECO:0000313" key="2">
    <source>
        <dbReference type="Proteomes" id="UP001054945"/>
    </source>
</evidence>
<comment type="caution">
    <text evidence="1">The sequence shown here is derived from an EMBL/GenBank/DDBJ whole genome shotgun (WGS) entry which is preliminary data.</text>
</comment>
<dbReference type="Gene3D" id="3.80.10.10">
    <property type="entry name" value="Ribonuclease Inhibitor"/>
    <property type="match status" value="1"/>
</dbReference>
<dbReference type="EMBL" id="BPLR01005215">
    <property type="protein sequence ID" value="GIY00707.1"/>
    <property type="molecule type" value="Genomic_DNA"/>
</dbReference>
<reference evidence="1 2" key="1">
    <citation type="submission" date="2021-06" db="EMBL/GenBank/DDBJ databases">
        <title>Caerostris extrusa draft genome.</title>
        <authorList>
            <person name="Kono N."/>
            <person name="Arakawa K."/>
        </authorList>
    </citation>
    <scope>NUCLEOTIDE SEQUENCE [LARGE SCALE GENOMIC DNA]</scope>
</reference>
<name>A0AAV4PXT8_CAEEX</name>
<evidence type="ECO:0000313" key="1">
    <source>
        <dbReference type="EMBL" id="GIY00707.1"/>
    </source>
</evidence>
<keyword evidence="2" id="KW-1185">Reference proteome</keyword>
<proteinExistence type="predicted"/>
<organism evidence="1 2">
    <name type="scientific">Caerostris extrusa</name>
    <name type="common">Bark spider</name>
    <name type="synonym">Caerostris bankana</name>
    <dbReference type="NCBI Taxonomy" id="172846"/>
    <lineage>
        <taxon>Eukaryota</taxon>
        <taxon>Metazoa</taxon>
        <taxon>Ecdysozoa</taxon>
        <taxon>Arthropoda</taxon>
        <taxon>Chelicerata</taxon>
        <taxon>Arachnida</taxon>
        <taxon>Araneae</taxon>
        <taxon>Araneomorphae</taxon>
        <taxon>Entelegynae</taxon>
        <taxon>Araneoidea</taxon>
        <taxon>Araneidae</taxon>
        <taxon>Caerostris</taxon>
    </lineage>
</organism>
<dbReference type="Proteomes" id="UP001054945">
    <property type="component" value="Unassembled WGS sequence"/>
</dbReference>
<dbReference type="AlphaFoldDB" id="A0AAV4PXT8"/>